<reference evidence="1 2" key="1">
    <citation type="submission" date="2019-03" db="EMBL/GenBank/DDBJ databases">
        <title>Ruegeria lutea sp. nov., a novel strain, isolated from marine sediment, the Masan Bay, South Korea.</title>
        <authorList>
            <person name="Kim J."/>
            <person name="Kim D.-Y."/>
            <person name="Lee S.-S."/>
        </authorList>
    </citation>
    <scope>NUCLEOTIDE SEQUENCE [LARGE SCALE GENOMIC DNA]</scope>
    <source>
        <strain evidence="1 2">318-1</strain>
    </source>
</reference>
<protein>
    <submittedName>
        <fullName evidence="1">Adenosylcobinamide amidohydrolase</fullName>
    </submittedName>
</protein>
<dbReference type="InterPro" id="IPR052209">
    <property type="entry name" value="CbiZ"/>
</dbReference>
<dbReference type="RefSeq" id="WP_133361785.1">
    <property type="nucleotide sequence ID" value="NZ_SMUV01000074.1"/>
</dbReference>
<dbReference type="GO" id="GO:0016787">
    <property type="term" value="F:hydrolase activity"/>
    <property type="evidence" value="ECO:0007669"/>
    <property type="project" value="UniProtKB-KW"/>
</dbReference>
<dbReference type="OrthoDB" id="9767827at2"/>
<keyword evidence="1" id="KW-0378">Hydrolase</keyword>
<dbReference type="PANTHER" id="PTHR35336:SF5">
    <property type="entry name" value="ADENOSYLCOBINAMIDE AMIDOHYDROLASE"/>
    <property type="match status" value="1"/>
</dbReference>
<keyword evidence="2" id="KW-1185">Reference proteome</keyword>
<dbReference type="EMBL" id="SMUV01000074">
    <property type="protein sequence ID" value="TDK41217.1"/>
    <property type="molecule type" value="Genomic_DNA"/>
</dbReference>
<accession>A0A4V3AQ33</accession>
<comment type="caution">
    <text evidence="1">The sequence shown here is derived from an EMBL/GenBank/DDBJ whole genome shotgun (WGS) entry which is preliminary data.</text>
</comment>
<dbReference type="Proteomes" id="UP000295301">
    <property type="component" value="Unassembled WGS sequence"/>
</dbReference>
<dbReference type="PANTHER" id="PTHR35336">
    <property type="entry name" value="ADENOSYLCOBINAMIDE AMIDOHYDROLASE"/>
    <property type="match status" value="1"/>
</dbReference>
<gene>
    <name evidence="1" type="ORF">E1832_21240</name>
</gene>
<sequence length="217" mass="23364">MRVTLDRPWLELDLGDEVRVLSWSLTRPGFVSAQRIVWREVRNADLPEDLDVLAWYRGELAARGAGDAVAMLTSRDLDAFETAEAQVEGVRAFCLATVGLSNAERVGTRMDRSGKDWGTINIALHLDLPLSDAALLELLSIAAQARTAAVMEAGHHLPTGLATGTGTDCIAVAAPPGDAPFAGLHTPQGEAAGRAVHDAVRKGAEFWMRHVRRPDDP</sequence>
<evidence type="ECO:0000313" key="1">
    <source>
        <dbReference type="EMBL" id="TDK41217.1"/>
    </source>
</evidence>
<proteinExistence type="predicted"/>
<dbReference type="AlphaFoldDB" id="A0A4V3AQ33"/>
<organism evidence="1 2">
    <name type="scientific">Antarcticimicrobium luteum</name>
    <dbReference type="NCBI Taxonomy" id="2547397"/>
    <lineage>
        <taxon>Bacteria</taxon>
        <taxon>Pseudomonadati</taxon>
        <taxon>Pseudomonadota</taxon>
        <taxon>Alphaproteobacteria</taxon>
        <taxon>Rhodobacterales</taxon>
        <taxon>Paracoccaceae</taxon>
        <taxon>Antarcticimicrobium</taxon>
    </lineage>
</organism>
<name>A0A4V3AQ33_9RHOB</name>
<evidence type="ECO:0000313" key="2">
    <source>
        <dbReference type="Proteomes" id="UP000295301"/>
    </source>
</evidence>
<dbReference type="Pfam" id="PF01955">
    <property type="entry name" value="CbiZ"/>
    <property type="match status" value="1"/>
</dbReference>
<dbReference type="InterPro" id="IPR002808">
    <property type="entry name" value="AdoCbi_amidolase"/>
</dbReference>